<evidence type="ECO:0000313" key="2">
    <source>
        <dbReference type="EMBL" id="VVN92635.1"/>
    </source>
</evidence>
<protein>
    <submittedName>
        <fullName evidence="2">Uncharacterized protein</fullName>
    </submittedName>
</protein>
<feature type="region of interest" description="Disordered" evidence="1">
    <location>
        <begin position="66"/>
        <end position="86"/>
    </location>
</feature>
<name>A0A5E7BM01_PSEFL</name>
<dbReference type="EMBL" id="CABVHX010000007">
    <property type="protein sequence ID" value="VVN92635.1"/>
    <property type="molecule type" value="Genomic_DNA"/>
</dbReference>
<evidence type="ECO:0000313" key="3">
    <source>
        <dbReference type="Proteomes" id="UP000325375"/>
    </source>
</evidence>
<feature type="compositionally biased region" description="Basic and acidic residues" evidence="1">
    <location>
        <begin position="69"/>
        <end position="86"/>
    </location>
</feature>
<sequence length="86" mass="9150">MLDLGDVVIGGGKAFAQGLRGGHGLAGTQAKFARRAIHGLQHPALGRAAEQHQRLIGFGTLTQHSVEGQLREQNTHPAHDDLSDPR</sequence>
<evidence type="ECO:0000256" key="1">
    <source>
        <dbReference type="SAM" id="MobiDB-lite"/>
    </source>
</evidence>
<proteinExistence type="predicted"/>
<accession>A0A5E7BM01</accession>
<organism evidence="2 3">
    <name type="scientific">Pseudomonas fluorescens</name>
    <dbReference type="NCBI Taxonomy" id="294"/>
    <lineage>
        <taxon>Bacteria</taxon>
        <taxon>Pseudomonadati</taxon>
        <taxon>Pseudomonadota</taxon>
        <taxon>Gammaproteobacteria</taxon>
        <taxon>Pseudomonadales</taxon>
        <taxon>Pseudomonadaceae</taxon>
        <taxon>Pseudomonas</taxon>
    </lineage>
</organism>
<reference evidence="2 3" key="1">
    <citation type="submission" date="2019-09" db="EMBL/GenBank/DDBJ databases">
        <authorList>
            <person name="Chandra G."/>
            <person name="Truman W A."/>
        </authorList>
    </citation>
    <scope>NUCLEOTIDE SEQUENCE [LARGE SCALE GENOMIC DNA]</scope>
    <source>
        <strain evidence="2">PS718</strain>
    </source>
</reference>
<gene>
    <name evidence="2" type="ORF">PS718_02016</name>
</gene>
<dbReference type="AlphaFoldDB" id="A0A5E7BM01"/>
<dbReference type="Proteomes" id="UP000325375">
    <property type="component" value="Unassembled WGS sequence"/>
</dbReference>